<reference evidence="1" key="1">
    <citation type="journal article" date="2014" name="Front. Microbiol.">
        <title>High frequency of phylogenetically diverse reductive dehalogenase-homologous genes in deep subseafloor sedimentary metagenomes.</title>
        <authorList>
            <person name="Kawai M."/>
            <person name="Futagami T."/>
            <person name="Toyoda A."/>
            <person name="Takaki Y."/>
            <person name="Nishi S."/>
            <person name="Hori S."/>
            <person name="Arai W."/>
            <person name="Tsubouchi T."/>
            <person name="Morono Y."/>
            <person name="Uchiyama I."/>
            <person name="Ito T."/>
            <person name="Fujiyama A."/>
            <person name="Inagaki F."/>
            <person name="Takami H."/>
        </authorList>
    </citation>
    <scope>NUCLEOTIDE SEQUENCE</scope>
    <source>
        <strain evidence="1">Expedition CK06-06</strain>
    </source>
</reference>
<feature type="non-terminal residue" evidence="1">
    <location>
        <position position="1"/>
    </location>
</feature>
<organism evidence="1">
    <name type="scientific">marine sediment metagenome</name>
    <dbReference type="NCBI Taxonomy" id="412755"/>
    <lineage>
        <taxon>unclassified sequences</taxon>
        <taxon>metagenomes</taxon>
        <taxon>ecological metagenomes</taxon>
    </lineage>
</organism>
<dbReference type="Gene3D" id="3.40.190.10">
    <property type="entry name" value="Periplasmic binding protein-like II"/>
    <property type="match status" value="1"/>
</dbReference>
<sequence>INPLFTNRSVASNGAQYDGWYAAIEAGRDATVEWNNVQLLMEKGLEVTDYDERAAIYSRIQTLLVEEDMPWLFGYSSRVFDAYVSGLKGYQTNTMGKVWFYPCYYA</sequence>
<proteinExistence type="predicted"/>
<protein>
    <recommendedName>
        <fullName evidence="2">Solute-binding protein family 5 domain-containing protein</fullName>
    </recommendedName>
</protein>
<dbReference type="SUPFAM" id="SSF53850">
    <property type="entry name" value="Periplasmic binding protein-like II"/>
    <property type="match status" value="1"/>
</dbReference>
<evidence type="ECO:0000313" key="1">
    <source>
        <dbReference type="EMBL" id="GAI91329.1"/>
    </source>
</evidence>
<comment type="caution">
    <text evidence="1">The sequence shown here is derived from an EMBL/GenBank/DDBJ whole genome shotgun (WGS) entry which is preliminary data.</text>
</comment>
<accession>X1UG41</accession>
<gene>
    <name evidence="1" type="ORF">S12H4_38329</name>
</gene>
<name>X1UG41_9ZZZZ</name>
<dbReference type="AlphaFoldDB" id="X1UG41"/>
<dbReference type="EMBL" id="BARW01023061">
    <property type="protein sequence ID" value="GAI91329.1"/>
    <property type="molecule type" value="Genomic_DNA"/>
</dbReference>
<evidence type="ECO:0008006" key="2">
    <source>
        <dbReference type="Google" id="ProtNLM"/>
    </source>
</evidence>
<dbReference type="Gene3D" id="3.10.105.10">
    <property type="entry name" value="Dipeptide-binding Protein, Domain 3"/>
    <property type="match status" value="1"/>
</dbReference>